<evidence type="ECO:0000313" key="3">
    <source>
        <dbReference type="EMBL" id="KNC55145.1"/>
    </source>
</evidence>
<dbReference type="OMA" id="WIPAPRE"/>
<dbReference type="eggNOG" id="KOG4283">
    <property type="taxonomic scope" value="Eukaryota"/>
</dbReference>
<keyword evidence="1" id="KW-0853">WD repeat</keyword>
<dbReference type="RefSeq" id="XP_013753202.1">
    <property type="nucleotide sequence ID" value="XM_013897748.1"/>
</dbReference>
<reference evidence="3 4" key="1">
    <citation type="submission" date="2010-05" db="EMBL/GenBank/DDBJ databases">
        <title>The Genome Sequence of Thecamonas trahens ATCC 50062.</title>
        <authorList>
            <consortium name="The Broad Institute Genome Sequencing Platform"/>
            <person name="Russ C."/>
            <person name="Cuomo C."/>
            <person name="Shea T."/>
            <person name="Young S.K."/>
            <person name="Zeng Q."/>
            <person name="Koehrsen M."/>
            <person name="Haas B."/>
            <person name="Borodovsky M."/>
            <person name="Guigo R."/>
            <person name="Alvarado L."/>
            <person name="Berlin A."/>
            <person name="Bochicchio J."/>
            <person name="Borenstein D."/>
            <person name="Chapman S."/>
            <person name="Chen Z."/>
            <person name="Freedman E."/>
            <person name="Gellesch M."/>
            <person name="Goldberg J."/>
            <person name="Griggs A."/>
            <person name="Gujja S."/>
            <person name="Heilman E."/>
            <person name="Heiman D."/>
            <person name="Hepburn T."/>
            <person name="Howarth C."/>
            <person name="Jen D."/>
            <person name="Larson L."/>
            <person name="Mehta T."/>
            <person name="Park D."/>
            <person name="Pearson M."/>
            <person name="Roberts A."/>
            <person name="Saif S."/>
            <person name="Shenoy N."/>
            <person name="Sisk P."/>
            <person name="Stolte C."/>
            <person name="Sykes S."/>
            <person name="Thomson T."/>
            <person name="Walk T."/>
            <person name="White J."/>
            <person name="Yandava C."/>
            <person name="Burger G."/>
            <person name="Gray M.W."/>
            <person name="Holland P.W.H."/>
            <person name="King N."/>
            <person name="Lang F.B.F."/>
            <person name="Roger A.J."/>
            <person name="Ruiz-Trillo I."/>
            <person name="Lander E."/>
            <person name="Nusbaum C."/>
        </authorList>
    </citation>
    <scope>NUCLEOTIDE SEQUENCE [LARGE SCALE GENOMIC DNA]</scope>
    <source>
        <strain evidence="3 4">ATCC 50062</strain>
    </source>
</reference>
<dbReference type="GO" id="GO:0006283">
    <property type="term" value="P:transcription-coupled nucleotide-excision repair"/>
    <property type="evidence" value="ECO:0007669"/>
    <property type="project" value="InterPro"/>
</dbReference>
<dbReference type="SUPFAM" id="SSF50978">
    <property type="entry name" value="WD40 repeat-like"/>
    <property type="match status" value="1"/>
</dbReference>
<dbReference type="Pfam" id="PF00400">
    <property type="entry name" value="WD40"/>
    <property type="match status" value="2"/>
</dbReference>
<dbReference type="GO" id="GO:0043161">
    <property type="term" value="P:proteasome-mediated ubiquitin-dependent protein catabolic process"/>
    <property type="evidence" value="ECO:0007669"/>
    <property type="project" value="TreeGrafter"/>
</dbReference>
<dbReference type="EMBL" id="GL349496">
    <property type="protein sequence ID" value="KNC55145.1"/>
    <property type="molecule type" value="Genomic_DNA"/>
</dbReference>
<dbReference type="OrthoDB" id="361494at2759"/>
<dbReference type="InterPro" id="IPR042238">
    <property type="entry name" value="Rad28/ERCC8/Ckn1/ATCSA-1"/>
</dbReference>
<dbReference type="InterPro" id="IPR001680">
    <property type="entry name" value="WD40_rpt"/>
</dbReference>
<sequence>MEDVVKVAWSGRVGARQLRKVMEGAVWRELALVETKTGGLELVAVDGEPEKPVVVGRARARAPLLDVKFYPRDAGMFLSADAKGEVALFDTANMVVATQFRLGSGSAAHSLALPDCSAAAPLVAVGSGTGEVRLIDLRSGGFTHSMPNHADVVTSLAFGSGDASVLVSGSADGSICIYDIRRAGRLMTLDLALTSESGSAGPLDLPPGYVAGLAHHHGVSSLVMASNGACLYSAGRDGAIRQWDMASGANTLLNFGTFGGSLTLNSVPGTLALSPGDDVLYYPVARHGIGVFETSTGEHIDTLSAHFATITGLTTLAFNHILVSASTAGAVLLWAVPPPSPDAPDDLARLGWAPEDVDSDDSDWDAL</sequence>
<feature type="repeat" description="WD" evidence="1">
    <location>
        <begin position="212"/>
        <end position="253"/>
    </location>
</feature>
<dbReference type="InterPro" id="IPR015943">
    <property type="entry name" value="WD40/YVTN_repeat-like_dom_sf"/>
</dbReference>
<protein>
    <submittedName>
        <fullName evidence="3">DNA excision repair protein ERCC-8</fullName>
    </submittedName>
</protein>
<feature type="region of interest" description="Disordered" evidence="2">
    <location>
        <begin position="344"/>
        <end position="367"/>
    </location>
</feature>
<proteinExistence type="predicted"/>
<evidence type="ECO:0000313" key="4">
    <source>
        <dbReference type="Proteomes" id="UP000054408"/>
    </source>
</evidence>
<dbReference type="PANTHER" id="PTHR46202">
    <property type="entry name" value="DNA EXCISION REPAIR PROTEIN ERCC-8"/>
    <property type="match status" value="1"/>
</dbReference>
<dbReference type="InterPro" id="IPR036322">
    <property type="entry name" value="WD40_repeat_dom_sf"/>
</dbReference>
<dbReference type="Gene3D" id="2.130.10.10">
    <property type="entry name" value="YVTN repeat-like/Quinoprotein amine dehydrogenase"/>
    <property type="match status" value="1"/>
</dbReference>
<dbReference type="STRING" id="461836.A0A0L0DS99"/>
<dbReference type="GO" id="GO:0031464">
    <property type="term" value="C:Cul4A-RING E3 ubiquitin ligase complex"/>
    <property type="evidence" value="ECO:0007669"/>
    <property type="project" value="TreeGrafter"/>
</dbReference>
<dbReference type="PROSITE" id="PS50294">
    <property type="entry name" value="WD_REPEATS_REGION"/>
    <property type="match status" value="2"/>
</dbReference>
<dbReference type="GeneID" id="25568902"/>
<dbReference type="GO" id="GO:0000109">
    <property type="term" value="C:nucleotide-excision repair complex"/>
    <property type="evidence" value="ECO:0007669"/>
    <property type="project" value="TreeGrafter"/>
</dbReference>
<gene>
    <name evidence="3" type="ORF">AMSG_10752</name>
</gene>
<dbReference type="Proteomes" id="UP000054408">
    <property type="component" value="Unassembled WGS sequence"/>
</dbReference>
<name>A0A0L0DS99_THETB</name>
<organism evidence="3 4">
    <name type="scientific">Thecamonas trahens ATCC 50062</name>
    <dbReference type="NCBI Taxonomy" id="461836"/>
    <lineage>
        <taxon>Eukaryota</taxon>
        <taxon>Apusozoa</taxon>
        <taxon>Apusomonadida</taxon>
        <taxon>Apusomonadidae</taxon>
        <taxon>Thecamonas</taxon>
    </lineage>
</organism>
<dbReference type="PANTHER" id="PTHR46202:SF1">
    <property type="entry name" value="DNA EXCISION REPAIR PROTEIN ERCC-8"/>
    <property type="match status" value="1"/>
</dbReference>
<keyword evidence="4" id="KW-1185">Reference proteome</keyword>
<feature type="compositionally biased region" description="Acidic residues" evidence="2">
    <location>
        <begin position="355"/>
        <end position="367"/>
    </location>
</feature>
<dbReference type="AlphaFoldDB" id="A0A0L0DS99"/>
<evidence type="ECO:0000256" key="1">
    <source>
        <dbReference type="PROSITE-ProRule" id="PRU00221"/>
    </source>
</evidence>
<dbReference type="PROSITE" id="PS50082">
    <property type="entry name" value="WD_REPEATS_2"/>
    <property type="match status" value="2"/>
</dbReference>
<accession>A0A0L0DS99</accession>
<dbReference type="GO" id="GO:0000209">
    <property type="term" value="P:protein polyubiquitination"/>
    <property type="evidence" value="ECO:0007669"/>
    <property type="project" value="TreeGrafter"/>
</dbReference>
<feature type="repeat" description="WD" evidence="1">
    <location>
        <begin position="146"/>
        <end position="188"/>
    </location>
</feature>
<evidence type="ECO:0000256" key="2">
    <source>
        <dbReference type="SAM" id="MobiDB-lite"/>
    </source>
</evidence>
<dbReference type="SMART" id="SM00320">
    <property type="entry name" value="WD40"/>
    <property type="match status" value="5"/>
</dbReference>